<dbReference type="InterPro" id="IPR039994">
    <property type="entry name" value="NO66-like"/>
</dbReference>
<organism evidence="5 6">
    <name type="scientific">Acinetobacter vivianii</name>
    <dbReference type="NCBI Taxonomy" id="1776742"/>
    <lineage>
        <taxon>Bacteria</taxon>
        <taxon>Pseudomonadati</taxon>
        <taxon>Pseudomonadota</taxon>
        <taxon>Gammaproteobacteria</taxon>
        <taxon>Moraxellales</taxon>
        <taxon>Moraxellaceae</taxon>
        <taxon>Acinetobacter</taxon>
    </lineage>
</organism>
<dbReference type="RefSeq" id="WP_004770405.1">
    <property type="nucleotide sequence ID" value="NZ_KB849356.1"/>
</dbReference>
<protein>
    <recommendedName>
        <fullName evidence="4">JmjC domain-containing protein</fullName>
    </recommendedName>
</protein>
<evidence type="ECO:0000313" key="5">
    <source>
        <dbReference type="EMBL" id="ENU94253.1"/>
    </source>
</evidence>
<gene>
    <name evidence="5" type="ORF">F971_00150</name>
</gene>
<dbReference type="eggNOG" id="COG2850">
    <property type="taxonomic scope" value="Bacteria"/>
</dbReference>
<dbReference type="Proteomes" id="UP000013049">
    <property type="component" value="Unassembled WGS sequence"/>
</dbReference>
<dbReference type="SUPFAM" id="SSF51197">
    <property type="entry name" value="Clavaminate synthase-like"/>
    <property type="match status" value="1"/>
</dbReference>
<evidence type="ECO:0000259" key="4">
    <source>
        <dbReference type="PROSITE" id="PS51184"/>
    </source>
</evidence>
<dbReference type="PANTHER" id="PTHR13096:SF8">
    <property type="entry name" value="RIBOSOMAL OXYGENASE 1"/>
    <property type="match status" value="1"/>
</dbReference>
<comment type="cofactor">
    <cofactor evidence="1">
        <name>Fe(2+)</name>
        <dbReference type="ChEBI" id="CHEBI:29033"/>
    </cofactor>
</comment>
<dbReference type="PATRIC" id="fig|1217712.3.peg.147"/>
<sequence>MLLNFDINKETFKKDFMYREPHLFKNAVNSDGFTWSNINELYSRGDISHRDFKLMNGYEVDKDEYVEAYDNLGATEYRCIKSTLYEYLRNGATLVYNRIKNEPFVDHISKQIANFAEAHTITSGYAAFSSKSSYKSHWDTRDVYAVQLLGKKRWILKKPNFDLPLYMQQTKYFSDIQEPEEVYMDVTLEAGDILYIPRGWWHDPLPLDGETFHLAVASFAPTGFEYVQWLEQIAPNILACRRNFTNFECDKEMIDNISHEIAEILKDKDYYESFMMHQLGHHHVPSMFSLDILGNGKVEKLQIGQKIRLNVNLLYFFDKGFVIINGNKVNVDELSLKLIQHLYENPYSSVDQVSKEFADHPVEKINRLLFQLAIQDVIELVNIEF</sequence>
<keyword evidence="3" id="KW-0408">Iron</keyword>
<dbReference type="GO" id="GO:0046872">
    <property type="term" value="F:metal ion binding"/>
    <property type="evidence" value="ECO:0007669"/>
    <property type="project" value="UniProtKB-KW"/>
</dbReference>
<dbReference type="HOGENOM" id="CLU_060700_1_0_6"/>
<dbReference type="EMBL" id="APPC01000001">
    <property type="protein sequence ID" value="ENU94253.1"/>
    <property type="molecule type" value="Genomic_DNA"/>
</dbReference>
<keyword evidence="2" id="KW-0479">Metal-binding</keyword>
<dbReference type="PANTHER" id="PTHR13096">
    <property type="entry name" value="MINA53 MYC INDUCED NUCLEAR ANTIGEN"/>
    <property type="match status" value="1"/>
</dbReference>
<name>N8WBJ8_9GAMM</name>
<dbReference type="Pfam" id="PF08007">
    <property type="entry name" value="JmjC_2"/>
    <property type="match status" value="1"/>
</dbReference>
<dbReference type="InterPro" id="IPR003347">
    <property type="entry name" value="JmjC_dom"/>
</dbReference>
<dbReference type="AlphaFoldDB" id="N8WBJ8"/>
<comment type="caution">
    <text evidence="5">The sequence shown here is derived from an EMBL/GenBank/DDBJ whole genome shotgun (WGS) entry which is preliminary data.</text>
</comment>
<evidence type="ECO:0000256" key="3">
    <source>
        <dbReference type="ARBA" id="ARBA00023004"/>
    </source>
</evidence>
<evidence type="ECO:0000313" key="6">
    <source>
        <dbReference type="Proteomes" id="UP000013049"/>
    </source>
</evidence>
<accession>N8WBJ8</accession>
<dbReference type="PROSITE" id="PS51184">
    <property type="entry name" value="JMJC"/>
    <property type="match status" value="1"/>
</dbReference>
<feature type="domain" description="JmjC" evidence="4">
    <location>
        <begin position="91"/>
        <end position="235"/>
    </location>
</feature>
<evidence type="ECO:0000256" key="1">
    <source>
        <dbReference type="ARBA" id="ARBA00001954"/>
    </source>
</evidence>
<reference evidence="5 6" key="1">
    <citation type="submission" date="2013-02" db="EMBL/GenBank/DDBJ databases">
        <title>The Genome Sequence of Acinetobacter sp. NIPH 758.</title>
        <authorList>
            <consortium name="The Broad Institute Genome Sequencing Platform"/>
            <consortium name="The Broad Institute Genome Sequencing Center for Infectious Disease"/>
            <person name="Cerqueira G."/>
            <person name="Feldgarden M."/>
            <person name="Courvalin P."/>
            <person name="Perichon B."/>
            <person name="Grillot-Courvalin C."/>
            <person name="Clermont D."/>
            <person name="Rocha E."/>
            <person name="Yoon E.-J."/>
            <person name="Nemec A."/>
            <person name="Walker B."/>
            <person name="Young S.K."/>
            <person name="Zeng Q."/>
            <person name="Gargeya S."/>
            <person name="Fitzgerald M."/>
            <person name="Haas B."/>
            <person name="Abouelleil A."/>
            <person name="Alvarado L."/>
            <person name="Arachchi H.M."/>
            <person name="Berlin A.M."/>
            <person name="Chapman S.B."/>
            <person name="Dewar J."/>
            <person name="Goldberg J."/>
            <person name="Griggs A."/>
            <person name="Gujja S."/>
            <person name="Hansen M."/>
            <person name="Howarth C."/>
            <person name="Imamovic A."/>
            <person name="Larimer J."/>
            <person name="McCowan C."/>
            <person name="Murphy C."/>
            <person name="Neiman D."/>
            <person name="Pearson M."/>
            <person name="Priest M."/>
            <person name="Roberts A."/>
            <person name="Saif S."/>
            <person name="Shea T."/>
            <person name="Sisk P."/>
            <person name="Sykes S."/>
            <person name="Wortman J."/>
            <person name="Nusbaum C."/>
            <person name="Birren B."/>
        </authorList>
    </citation>
    <scope>NUCLEOTIDE SEQUENCE [LARGE SCALE GENOMIC DNA]</scope>
    <source>
        <strain evidence="5 6">NIPH 758</strain>
    </source>
</reference>
<dbReference type="SMART" id="SM00558">
    <property type="entry name" value="JmjC"/>
    <property type="match status" value="1"/>
</dbReference>
<dbReference type="Gene3D" id="2.60.120.650">
    <property type="entry name" value="Cupin"/>
    <property type="match status" value="1"/>
</dbReference>
<evidence type="ECO:0000256" key="2">
    <source>
        <dbReference type="ARBA" id="ARBA00022723"/>
    </source>
</evidence>
<proteinExistence type="predicted"/>